<keyword evidence="1" id="KW-1133">Transmembrane helix</keyword>
<name>A0A0E9UXF0_ANGAN</name>
<protein>
    <submittedName>
        <fullName evidence="2">Uncharacterized protein</fullName>
    </submittedName>
</protein>
<reference evidence="2" key="1">
    <citation type="submission" date="2014-11" db="EMBL/GenBank/DDBJ databases">
        <authorList>
            <person name="Amaro Gonzalez C."/>
        </authorList>
    </citation>
    <scope>NUCLEOTIDE SEQUENCE</scope>
</reference>
<evidence type="ECO:0000256" key="1">
    <source>
        <dbReference type="SAM" id="Phobius"/>
    </source>
</evidence>
<dbReference type="EMBL" id="GBXM01038090">
    <property type="protein sequence ID" value="JAH70487.1"/>
    <property type="molecule type" value="Transcribed_RNA"/>
</dbReference>
<reference evidence="2" key="2">
    <citation type="journal article" date="2015" name="Fish Shellfish Immunol.">
        <title>Early steps in the European eel (Anguilla anguilla)-Vibrio vulnificus interaction in the gills: Role of the RtxA13 toxin.</title>
        <authorList>
            <person name="Callol A."/>
            <person name="Pajuelo D."/>
            <person name="Ebbesson L."/>
            <person name="Teles M."/>
            <person name="MacKenzie S."/>
            <person name="Amaro C."/>
        </authorList>
    </citation>
    <scope>NUCLEOTIDE SEQUENCE</scope>
</reference>
<proteinExistence type="predicted"/>
<dbReference type="AlphaFoldDB" id="A0A0E9UXF0"/>
<keyword evidence="1" id="KW-0812">Transmembrane</keyword>
<evidence type="ECO:0000313" key="2">
    <source>
        <dbReference type="EMBL" id="JAH70487.1"/>
    </source>
</evidence>
<sequence>MSKILITKQFLQRPRELCLLGSIGVLLCQLYMTYTPMMQ</sequence>
<feature type="transmembrane region" description="Helical" evidence="1">
    <location>
        <begin position="17"/>
        <end position="34"/>
    </location>
</feature>
<organism evidence="2">
    <name type="scientific">Anguilla anguilla</name>
    <name type="common">European freshwater eel</name>
    <name type="synonym">Muraena anguilla</name>
    <dbReference type="NCBI Taxonomy" id="7936"/>
    <lineage>
        <taxon>Eukaryota</taxon>
        <taxon>Metazoa</taxon>
        <taxon>Chordata</taxon>
        <taxon>Craniata</taxon>
        <taxon>Vertebrata</taxon>
        <taxon>Euteleostomi</taxon>
        <taxon>Actinopterygii</taxon>
        <taxon>Neopterygii</taxon>
        <taxon>Teleostei</taxon>
        <taxon>Anguilliformes</taxon>
        <taxon>Anguillidae</taxon>
        <taxon>Anguilla</taxon>
    </lineage>
</organism>
<keyword evidence="1" id="KW-0472">Membrane</keyword>
<accession>A0A0E9UXF0</accession>